<dbReference type="InterPro" id="IPR008258">
    <property type="entry name" value="Transglycosylase_SLT_dom_1"/>
</dbReference>
<dbReference type="SUPFAM" id="SSF54106">
    <property type="entry name" value="LysM domain"/>
    <property type="match status" value="3"/>
</dbReference>
<dbReference type="InterPro" id="IPR036779">
    <property type="entry name" value="LysM_dom_sf"/>
</dbReference>
<dbReference type="Gene3D" id="1.10.530.10">
    <property type="match status" value="1"/>
</dbReference>
<dbReference type="InterPro" id="IPR000189">
    <property type="entry name" value="Transglyc_AS"/>
</dbReference>
<evidence type="ECO:0000259" key="2">
    <source>
        <dbReference type="PROSITE" id="PS51782"/>
    </source>
</evidence>
<reference evidence="3 4" key="1">
    <citation type="submission" date="2019-12" db="EMBL/GenBank/DDBJ databases">
        <title>Shewanella insulae sp. nov., isolated from a tidal flat.</title>
        <authorList>
            <person name="Yoon J.-H."/>
        </authorList>
    </citation>
    <scope>NUCLEOTIDE SEQUENCE [LARGE SCALE GENOMIC DNA]</scope>
    <source>
        <strain evidence="3 4">JBTF-M18</strain>
    </source>
</reference>
<proteinExistence type="inferred from homology"/>
<dbReference type="GO" id="GO:0000270">
    <property type="term" value="P:peptidoglycan metabolic process"/>
    <property type="evidence" value="ECO:0007669"/>
    <property type="project" value="InterPro"/>
</dbReference>
<feature type="domain" description="LysM" evidence="2">
    <location>
        <begin position="458"/>
        <end position="502"/>
    </location>
</feature>
<dbReference type="PROSITE" id="PS51257">
    <property type="entry name" value="PROKAR_LIPOPROTEIN"/>
    <property type="match status" value="1"/>
</dbReference>
<feature type="domain" description="LysM" evidence="2">
    <location>
        <begin position="401"/>
        <end position="445"/>
    </location>
</feature>
<gene>
    <name evidence="3" type="ORF">GNT65_02245</name>
</gene>
<dbReference type="InterPro" id="IPR018392">
    <property type="entry name" value="LysM"/>
</dbReference>
<dbReference type="Proteomes" id="UP000474778">
    <property type="component" value="Unassembled WGS sequence"/>
</dbReference>
<comment type="caution">
    <text evidence="3">The sequence shown here is derived from an EMBL/GenBank/DDBJ whole genome shotgun (WGS) entry which is preliminary data.</text>
</comment>
<dbReference type="SMART" id="SM00257">
    <property type="entry name" value="LysM"/>
    <property type="match status" value="3"/>
</dbReference>
<dbReference type="Gene3D" id="3.10.350.10">
    <property type="entry name" value="LysM domain"/>
    <property type="match status" value="3"/>
</dbReference>
<dbReference type="Pfam" id="PF01464">
    <property type="entry name" value="SLT"/>
    <property type="match status" value="1"/>
</dbReference>
<feature type="domain" description="LysM" evidence="2">
    <location>
        <begin position="328"/>
        <end position="371"/>
    </location>
</feature>
<dbReference type="PROSITE" id="PS00922">
    <property type="entry name" value="TRANSGLYCOSYLASE"/>
    <property type="match status" value="1"/>
</dbReference>
<dbReference type="FunFam" id="1.10.530.10:FF:000004">
    <property type="entry name" value="Membrane-bound lytic murein transglycosylase D"/>
    <property type="match status" value="1"/>
</dbReference>
<dbReference type="GO" id="GO:0016020">
    <property type="term" value="C:membrane"/>
    <property type="evidence" value="ECO:0007669"/>
    <property type="project" value="InterPro"/>
</dbReference>
<dbReference type="PANTHER" id="PTHR33734">
    <property type="entry name" value="LYSM DOMAIN-CONTAINING GPI-ANCHORED PROTEIN 2"/>
    <property type="match status" value="1"/>
</dbReference>
<dbReference type="RefSeq" id="WP_160793474.1">
    <property type="nucleotide sequence ID" value="NZ_WRPA01000001.1"/>
</dbReference>
<evidence type="ECO:0000313" key="3">
    <source>
        <dbReference type="EMBL" id="MXR67494.1"/>
    </source>
</evidence>
<name>A0A6L7HV37_9GAMM</name>
<dbReference type="CDD" id="cd00118">
    <property type="entry name" value="LysM"/>
    <property type="match status" value="3"/>
</dbReference>
<dbReference type="AlphaFoldDB" id="A0A6L7HV37"/>
<evidence type="ECO:0000256" key="1">
    <source>
        <dbReference type="ARBA" id="ARBA00007734"/>
    </source>
</evidence>
<dbReference type="EMBL" id="WRPA01000001">
    <property type="protein sequence ID" value="MXR67494.1"/>
    <property type="molecule type" value="Genomic_DNA"/>
</dbReference>
<dbReference type="Pfam" id="PF01476">
    <property type="entry name" value="LysM"/>
    <property type="match status" value="3"/>
</dbReference>
<dbReference type="CDD" id="cd16894">
    <property type="entry name" value="MltD-like"/>
    <property type="match status" value="1"/>
</dbReference>
<evidence type="ECO:0000313" key="4">
    <source>
        <dbReference type="Proteomes" id="UP000474778"/>
    </source>
</evidence>
<dbReference type="GO" id="GO:0008932">
    <property type="term" value="F:lytic endotransglycosylase activity"/>
    <property type="evidence" value="ECO:0007669"/>
    <property type="project" value="TreeGrafter"/>
</dbReference>
<sequence length="511" mass="57055">MRLPIVLVAGGLSLLAGCQTFTQPEPAAPTITTAPVVVEPQVTAPVEPEPIKITDVWQRIRLSLSLPVPDQKLVNQYRNWYLKHPQHLARVSERAEPFMYLIVEEIEKRNLPIELALLPIVESAFDPFAYSHGAASGLWQFTSPMAKHFGLEMNWWYDGRRDVPAATVAALDMMEYLYRKTNNNWLYAIAAYNTGEGRVLNAVKRNQAKGLATDFWALDLPRETERYVPQLLALADVIANADDYGISLYPIPNQPQLKVVDVGSQIDLALAADMAGMKLNELHSLNPGFNQWATAPEGPHRLVVPLEHAELFETKLAASDKDQRLKWQRYKIKSGDSLGLIAKRFNTTPSALRAVNDIKGNRIIAGKHLLIPVSSKDPAKYLLSADQRLQKRQSGGSGYKMTYKVKSGDSLWLIAKHHKVSVSKLAKWNGMAPKDTLSIGQKLVIWQKGDSKAVTRTVNYTVRSGDSLAKIASKFNVSVSQLVKWNSLSTKKYLQPGQKLKLYVDVTKSRV</sequence>
<dbReference type="InterPro" id="IPR023346">
    <property type="entry name" value="Lysozyme-like_dom_sf"/>
</dbReference>
<protein>
    <submittedName>
        <fullName evidence="3">LysM peptidoglycan-binding domain-containing protein</fullName>
    </submittedName>
</protein>
<keyword evidence="4" id="KW-1185">Reference proteome</keyword>
<dbReference type="PROSITE" id="PS51782">
    <property type="entry name" value="LYSM"/>
    <property type="match status" value="3"/>
</dbReference>
<comment type="similarity">
    <text evidence="1">Belongs to the transglycosylase Slt family.</text>
</comment>
<accession>A0A6L7HV37</accession>
<organism evidence="3 4">
    <name type="scientific">Shewanella insulae</name>
    <dbReference type="NCBI Taxonomy" id="2681496"/>
    <lineage>
        <taxon>Bacteria</taxon>
        <taxon>Pseudomonadati</taxon>
        <taxon>Pseudomonadota</taxon>
        <taxon>Gammaproteobacteria</taxon>
        <taxon>Alteromonadales</taxon>
        <taxon>Shewanellaceae</taxon>
        <taxon>Shewanella</taxon>
    </lineage>
</organism>
<dbReference type="SUPFAM" id="SSF53955">
    <property type="entry name" value="Lysozyme-like"/>
    <property type="match status" value="1"/>
</dbReference>
<dbReference type="PANTHER" id="PTHR33734:SF22">
    <property type="entry name" value="MEMBRANE-BOUND LYTIC MUREIN TRANSGLYCOSYLASE D"/>
    <property type="match status" value="1"/>
</dbReference>